<feature type="compositionally biased region" description="Basic and acidic residues" evidence="1">
    <location>
        <begin position="80"/>
        <end position="96"/>
    </location>
</feature>
<dbReference type="Proteomes" id="UP000050741">
    <property type="component" value="Unassembled WGS sequence"/>
</dbReference>
<evidence type="ECO:0000256" key="1">
    <source>
        <dbReference type="SAM" id="MobiDB-lite"/>
    </source>
</evidence>
<reference evidence="2" key="2">
    <citation type="submission" date="2014-05" db="EMBL/GenBank/DDBJ databases">
        <title>The genome and life-stage specific transcriptomes of Globodera pallida elucidate key aspects of plant parasitism by a cyst nematode.</title>
        <authorList>
            <person name="Cotton J.A."/>
            <person name="Lilley C.J."/>
            <person name="Jones L.M."/>
            <person name="Kikuchi T."/>
            <person name="Reid A.J."/>
            <person name="Thorpe P."/>
            <person name="Tsai I.J."/>
            <person name="Beasley H."/>
            <person name="Blok V."/>
            <person name="Cock P.J.A."/>
            <person name="Van den Akker S.E."/>
            <person name="Holroyd N."/>
            <person name="Hunt M."/>
            <person name="Mantelin S."/>
            <person name="Naghra H."/>
            <person name="Pain A."/>
            <person name="Palomares-Rius J.E."/>
            <person name="Zarowiecki M."/>
            <person name="Berriman M."/>
            <person name="Jones J.T."/>
            <person name="Urwin P.E."/>
        </authorList>
    </citation>
    <scope>NUCLEOTIDE SEQUENCE [LARGE SCALE GENOMIC DNA]</scope>
    <source>
        <strain evidence="2">Lindley</strain>
    </source>
</reference>
<dbReference type="WBParaSite" id="GPLIN_000864500">
    <property type="protein sequence ID" value="GPLIN_000864500"/>
    <property type="gene ID" value="GPLIN_000864500"/>
</dbReference>
<name>A0A183C6Z9_GLOPA</name>
<organism evidence="2 3">
    <name type="scientific">Globodera pallida</name>
    <name type="common">Potato cyst nematode worm</name>
    <name type="synonym">Heterodera pallida</name>
    <dbReference type="NCBI Taxonomy" id="36090"/>
    <lineage>
        <taxon>Eukaryota</taxon>
        <taxon>Metazoa</taxon>
        <taxon>Ecdysozoa</taxon>
        <taxon>Nematoda</taxon>
        <taxon>Chromadorea</taxon>
        <taxon>Rhabditida</taxon>
        <taxon>Tylenchina</taxon>
        <taxon>Tylenchomorpha</taxon>
        <taxon>Tylenchoidea</taxon>
        <taxon>Heteroderidae</taxon>
        <taxon>Heteroderinae</taxon>
        <taxon>Globodera</taxon>
    </lineage>
</organism>
<protein>
    <submittedName>
        <fullName evidence="3">Ovule protein</fullName>
    </submittedName>
</protein>
<sequence>MIEIGNRASNLDKFLNQNKFKENQYETEANPDRQQTTAQFCCLRLRQRYKTLNKMPFRQHSLLCRSSSSSTAAMKNKAVQHMEVHNQRKREEYKMC</sequence>
<accession>A0A183C6Z9</accession>
<reference evidence="3" key="3">
    <citation type="submission" date="2016-06" db="UniProtKB">
        <authorList>
            <consortium name="WormBaseParasite"/>
        </authorList>
    </citation>
    <scope>IDENTIFICATION</scope>
</reference>
<keyword evidence="2" id="KW-1185">Reference proteome</keyword>
<feature type="region of interest" description="Disordered" evidence="1">
    <location>
        <begin position="74"/>
        <end position="96"/>
    </location>
</feature>
<dbReference type="AlphaFoldDB" id="A0A183C6Z9"/>
<evidence type="ECO:0000313" key="3">
    <source>
        <dbReference type="WBParaSite" id="GPLIN_000864500"/>
    </source>
</evidence>
<proteinExistence type="predicted"/>
<evidence type="ECO:0000313" key="2">
    <source>
        <dbReference type="Proteomes" id="UP000050741"/>
    </source>
</evidence>
<reference evidence="2" key="1">
    <citation type="submission" date="2013-12" db="EMBL/GenBank/DDBJ databases">
        <authorList>
            <person name="Aslett M."/>
        </authorList>
    </citation>
    <scope>NUCLEOTIDE SEQUENCE [LARGE SCALE GENOMIC DNA]</scope>
    <source>
        <strain evidence="2">Lindley</strain>
    </source>
</reference>